<gene>
    <name evidence="4" type="ORF">DJ019_16120</name>
</gene>
<dbReference type="InterPro" id="IPR042208">
    <property type="entry name" value="D-ser_dehydrat-like_sf"/>
</dbReference>
<dbReference type="GO" id="GO:0008721">
    <property type="term" value="F:D-serine ammonia-lyase activity"/>
    <property type="evidence" value="ECO:0007669"/>
    <property type="project" value="TreeGrafter"/>
</dbReference>
<comment type="caution">
    <text evidence="4">The sequence shown here is derived from an EMBL/GenBank/DDBJ whole genome shotgun (WGS) entry which is preliminary data.</text>
</comment>
<dbReference type="InterPro" id="IPR026956">
    <property type="entry name" value="D-ser_dehydrat-like_dom"/>
</dbReference>
<dbReference type="SMART" id="SM01119">
    <property type="entry name" value="D-ser_dehydrat"/>
    <property type="match status" value="1"/>
</dbReference>
<dbReference type="GO" id="GO:0036088">
    <property type="term" value="P:D-serine catabolic process"/>
    <property type="evidence" value="ECO:0007669"/>
    <property type="project" value="TreeGrafter"/>
</dbReference>
<dbReference type="Gene3D" id="2.40.37.20">
    <property type="entry name" value="D-serine dehydratase-like domain"/>
    <property type="match status" value="1"/>
</dbReference>
<dbReference type="Proteomes" id="UP000249524">
    <property type="component" value="Unassembled WGS sequence"/>
</dbReference>
<evidence type="ECO:0000313" key="4">
    <source>
        <dbReference type="EMBL" id="RAK63773.1"/>
    </source>
</evidence>
<proteinExistence type="inferred from homology"/>
<name>A0A328B9G6_9CAUL</name>
<sequence>MIPLRPAEAIRLELGALADRPHVAFALSVLGRPGSRDLIPTPAAVIDLDAFDRNVAKMAARAAEAGLALRPHAKSHKCAALARRQIDAGAVGVCAAKLGEAEALAAAGIGQILVTSPIAGAVNAARAARLAAELPDFRIVIDHPDAAAELGGAAAGPIQVLIDIDVGMGRTGCHDPAQAADVARAVLAQPNLRLLGVQGYGGSWQHMPGANGRAAAVAEGMKALTAAIAAIRDAGGAVDVVTGGGTGTFAADAAQGVLNEVQPGSYAFMDREYRDALGSDPDGAFEQSVTIVSTVISTNHPRWVTLDAGLKAFSTEGPAPAPLTEKFADCAYRFFGDEHGMLARPQGQSAVRGERISLAPGHIDPTLDRYDILHLASGDALVDILRVEARGASQ</sequence>
<evidence type="ECO:0000256" key="1">
    <source>
        <dbReference type="ARBA" id="ARBA00005323"/>
    </source>
</evidence>
<dbReference type="InterPro" id="IPR051466">
    <property type="entry name" value="D-amino_acid_metab_enzyme"/>
</dbReference>
<dbReference type="SUPFAM" id="SSF51419">
    <property type="entry name" value="PLP-binding barrel"/>
    <property type="match status" value="1"/>
</dbReference>
<dbReference type="PANTHER" id="PTHR28004:SF2">
    <property type="entry name" value="D-SERINE DEHYDRATASE"/>
    <property type="match status" value="1"/>
</dbReference>
<keyword evidence="5" id="KW-1185">Reference proteome</keyword>
<comment type="similarity">
    <text evidence="1">Belongs to the DSD1 family.</text>
</comment>
<dbReference type="RefSeq" id="WP_111277083.1">
    <property type="nucleotide sequence ID" value="NZ_QFYS01000007.1"/>
</dbReference>
<feature type="domain" description="D-serine dehydratase-like" evidence="3">
    <location>
        <begin position="288"/>
        <end position="377"/>
    </location>
</feature>
<evidence type="ECO:0000256" key="2">
    <source>
        <dbReference type="ARBA" id="ARBA00023239"/>
    </source>
</evidence>
<keyword evidence="2" id="KW-0456">Lyase</keyword>
<evidence type="ECO:0000313" key="5">
    <source>
        <dbReference type="Proteomes" id="UP000249524"/>
    </source>
</evidence>
<dbReference type="InterPro" id="IPR029066">
    <property type="entry name" value="PLP-binding_barrel"/>
</dbReference>
<dbReference type="Gene3D" id="3.20.20.10">
    <property type="entry name" value="Alanine racemase"/>
    <property type="match status" value="1"/>
</dbReference>
<dbReference type="EMBL" id="QFYS01000007">
    <property type="protein sequence ID" value="RAK63773.1"/>
    <property type="molecule type" value="Genomic_DNA"/>
</dbReference>
<dbReference type="Pfam" id="PF14031">
    <property type="entry name" value="D-ser_dehydrat"/>
    <property type="match status" value="1"/>
</dbReference>
<accession>A0A328B9G6</accession>
<dbReference type="PANTHER" id="PTHR28004">
    <property type="entry name" value="ZGC:162816-RELATED"/>
    <property type="match status" value="1"/>
</dbReference>
<organism evidence="4 5">
    <name type="scientific">Phenylobacterium kunshanense</name>
    <dbReference type="NCBI Taxonomy" id="1445034"/>
    <lineage>
        <taxon>Bacteria</taxon>
        <taxon>Pseudomonadati</taxon>
        <taxon>Pseudomonadota</taxon>
        <taxon>Alphaproteobacteria</taxon>
        <taxon>Caulobacterales</taxon>
        <taxon>Caulobacteraceae</taxon>
        <taxon>Phenylobacterium</taxon>
    </lineage>
</organism>
<evidence type="ECO:0000259" key="3">
    <source>
        <dbReference type="SMART" id="SM01119"/>
    </source>
</evidence>
<dbReference type="OrthoDB" id="9772497at2"/>
<dbReference type="Pfam" id="PF01168">
    <property type="entry name" value="Ala_racemase_N"/>
    <property type="match status" value="1"/>
</dbReference>
<reference evidence="4 5" key="1">
    <citation type="submission" date="2018-05" db="EMBL/GenBank/DDBJ databases">
        <authorList>
            <person name="Lanie J.A."/>
            <person name="Ng W.-L."/>
            <person name="Kazmierczak K.M."/>
            <person name="Andrzejewski T.M."/>
            <person name="Davidsen T.M."/>
            <person name="Wayne K.J."/>
            <person name="Tettelin H."/>
            <person name="Glass J.I."/>
            <person name="Rusch D."/>
            <person name="Podicherti R."/>
            <person name="Tsui H.-C.T."/>
            <person name="Winkler M.E."/>
        </authorList>
    </citation>
    <scope>NUCLEOTIDE SEQUENCE [LARGE SCALE GENOMIC DNA]</scope>
    <source>
        <strain evidence="4 5">BUT-10</strain>
    </source>
</reference>
<protein>
    <submittedName>
        <fullName evidence="4">DSD1 family PLP-dependent enzyme</fullName>
    </submittedName>
</protein>
<dbReference type="InterPro" id="IPR001608">
    <property type="entry name" value="Ala_racemase_N"/>
</dbReference>
<dbReference type="AlphaFoldDB" id="A0A328B9G6"/>